<evidence type="ECO:0000313" key="3">
    <source>
        <dbReference type="Proteomes" id="UP000317550"/>
    </source>
</evidence>
<dbReference type="EMBL" id="CP041730">
    <property type="protein sequence ID" value="QDQ26731.1"/>
    <property type="molecule type" value="Genomic_DNA"/>
</dbReference>
<feature type="transmembrane region" description="Helical" evidence="1">
    <location>
        <begin position="36"/>
        <end position="55"/>
    </location>
</feature>
<dbReference type="RefSeq" id="WP_144278125.1">
    <property type="nucleotide sequence ID" value="NZ_CP041730.1"/>
</dbReference>
<keyword evidence="1" id="KW-0472">Membrane</keyword>
<keyword evidence="3" id="KW-1185">Reference proteome</keyword>
<dbReference type="KEGG" id="cari:FNU76_10340"/>
<dbReference type="AlphaFoldDB" id="A0A516SF00"/>
<sequence>MFPLLRVLFILIVVLWAYCLWKQHRTGDLFWQRARGWLRNITVALLVVMVLGLFVERLLV</sequence>
<organism evidence="2 3">
    <name type="scientific">Chitinimonas arctica</name>
    <dbReference type="NCBI Taxonomy" id="2594795"/>
    <lineage>
        <taxon>Bacteria</taxon>
        <taxon>Pseudomonadati</taxon>
        <taxon>Pseudomonadota</taxon>
        <taxon>Betaproteobacteria</taxon>
        <taxon>Neisseriales</taxon>
        <taxon>Chitinibacteraceae</taxon>
        <taxon>Chitinimonas</taxon>
    </lineage>
</organism>
<evidence type="ECO:0000313" key="2">
    <source>
        <dbReference type="EMBL" id="QDQ26731.1"/>
    </source>
</evidence>
<keyword evidence="1" id="KW-0812">Transmembrane</keyword>
<gene>
    <name evidence="2" type="ORF">FNU76_10340</name>
</gene>
<evidence type="ECO:0000256" key="1">
    <source>
        <dbReference type="SAM" id="Phobius"/>
    </source>
</evidence>
<dbReference type="Proteomes" id="UP000317550">
    <property type="component" value="Chromosome"/>
</dbReference>
<accession>A0A516SF00</accession>
<name>A0A516SF00_9NEIS</name>
<reference evidence="3" key="1">
    <citation type="submission" date="2019-07" db="EMBL/GenBank/DDBJ databases">
        <title>Chitinimonas sp. nov., isolated from Ny-Alesund, arctica soil.</title>
        <authorList>
            <person name="Xu Q."/>
            <person name="Peng F."/>
        </authorList>
    </citation>
    <scope>NUCLEOTIDE SEQUENCE [LARGE SCALE GENOMIC DNA]</scope>
    <source>
        <strain evidence="3">R3-44</strain>
    </source>
</reference>
<proteinExistence type="predicted"/>
<protein>
    <submittedName>
        <fullName evidence="2">DUF3810 domain-containing protein</fullName>
    </submittedName>
</protein>
<feature type="transmembrane region" description="Helical" evidence="1">
    <location>
        <begin position="6"/>
        <end position="24"/>
    </location>
</feature>
<keyword evidence="1" id="KW-1133">Transmembrane helix</keyword>